<dbReference type="PANTHER" id="PTHR42852:SF17">
    <property type="entry name" value="THIOREDOXIN-LIKE PROTEIN HI_1115"/>
    <property type="match status" value="1"/>
</dbReference>
<evidence type="ECO:0000256" key="1">
    <source>
        <dbReference type="SAM" id="SignalP"/>
    </source>
</evidence>
<dbReference type="Proteomes" id="UP000248054">
    <property type="component" value="Unassembled WGS sequence"/>
</dbReference>
<evidence type="ECO:0000313" key="4">
    <source>
        <dbReference type="Proteomes" id="UP000248054"/>
    </source>
</evidence>
<feature type="signal peptide" evidence="1">
    <location>
        <begin position="1"/>
        <end position="18"/>
    </location>
</feature>
<gene>
    <name evidence="3" type="ORF">DFQ11_10855</name>
</gene>
<dbReference type="InterPro" id="IPR013766">
    <property type="entry name" value="Thioredoxin_domain"/>
</dbReference>
<dbReference type="InterPro" id="IPR050553">
    <property type="entry name" value="Thioredoxin_ResA/DsbE_sf"/>
</dbReference>
<dbReference type="PANTHER" id="PTHR42852">
    <property type="entry name" value="THIOL:DISULFIDE INTERCHANGE PROTEIN DSBE"/>
    <property type="match status" value="1"/>
</dbReference>
<dbReference type="Pfam" id="PF13905">
    <property type="entry name" value="Thioredoxin_8"/>
    <property type="match status" value="1"/>
</dbReference>
<evidence type="ECO:0000313" key="3">
    <source>
        <dbReference type="EMBL" id="PYE80031.1"/>
    </source>
</evidence>
<dbReference type="InterPro" id="IPR036249">
    <property type="entry name" value="Thioredoxin-like_sf"/>
</dbReference>
<feature type="chain" id="PRO_5015903611" evidence="1">
    <location>
        <begin position="19"/>
        <end position="373"/>
    </location>
</feature>
<name>A0A2V4XC21_9FLAO</name>
<dbReference type="Gene3D" id="3.40.30.10">
    <property type="entry name" value="Glutaredoxin"/>
    <property type="match status" value="1"/>
</dbReference>
<comment type="caution">
    <text evidence="3">The sequence shown here is derived from an EMBL/GenBank/DDBJ whole genome shotgun (WGS) entry which is preliminary data.</text>
</comment>
<keyword evidence="4" id="KW-1185">Reference proteome</keyword>
<dbReference type="AlphaFoldDB" id="A0A2V4XC21"/>
<reference evidence="3 4" key="1">
    <citation type="submission" date="2018-06" db="EMBL/GenBank/DDBJ databases">
        <title>Genomic Encyclopedia of Type Strains, Phase III (KMG-III): the genomes of soil and plant-associated and newly described type strains.</title>
        <authorList>
            <person name="Whitman W."/>
        </authorList>
    </citation>
    <scope>NUCLEOTIDE SEQUENCE [LARGE SCALE GENOMIC DNA]</scope>
    <source>
        <strain evidence="3 4">CECT 7945</strain>
    </source>
</reference>
<dbReference type="PROSITE" id="PS51352">
    <property type="entry name" value="THIOREDOXIN_2"/>
    <property type="match status" value="1"/>
</dbReference>
<organism evidence="3 4">
    <name type="scientific">Winogradskyella epiphytica</name>
    <dbReference type="NCBI Taxonomy" id="262005"/>
    <lineage>
        <taxon>Bacteria</taxon>
        <taxon>Pseudomonadati</taxon>
        <taxon>Bacteroidota</taxon>
        <taxon>Flavobacteriia</taxon>
        <taxon>Flavobacteriales</taxon>
        <taxon>Flavobacteriaceae</taxon>
        <taxon>Winogradskyella</taxon>
    </lineage>
</organism>
<evidence type="ECO:0000259" key="2">
    <source>
        <dbReference type="PROSITE" id="PS51352"/>
    </source>
</evidence>
<dbReference type="SUPFAM" id="SSF52833">
    <property type="entry name" value="Thioredoxin-like"/>
    <property type="match status" value="1"/>
</dbReference>
<accession>A0A2V4XC21</accession>
<sequence length="373" mass="43876">MKKIQTITILLLSSFIYAQNNSAFEIEFRGKLYFDNSKDSLKYSKFYSKMDSEISERILTAEKEIVIINKDTILVEQFPKKIGPSKTMFIRNSNKNDRLDLNSGKKTKWNNPYITTKYRKINNYERIPNEDRIILEEECQAWISKSKNGWNKIWISKVKLEDSELEYPDLIINGFLVLKRTKHLNGGRNIDFEAQSIKEINSVSFKNILGEHLKIDIKTKYKPIYENQNLSDKSIKVGNRVDNFAVRNVFENDLIKLYDITKQKKYTIVEFWGTWCVPCLLANEKIKELKKTYEDNLSIFSINAHDRNISKLKKMIEKKEMNWTHGYATEKLLKVFNKKGTYPRLVILNNVNEVLFIGNPQVDLDKIKEVLNK</sequence>
<protein>
    <submittedName>
        <fullName evidence="3">Thioredoxin-like protein</fullName>
    </submittedName>
</protein>
<dbReference type="InterPro" id="IPR012336">
    <property type="entry name" value="Thioredoxin-like_fold"/>
</dbReference>
<feature type="domain" description="Thioredoxin" evidence="2">
    <location>
        <begin position="235"/>
        <end position="373"/>
    </location>
</feature>
<proteinExistence type="predicted"/>
<dbReference type="EMBL" id="QJTD01000008">
    <property type="protein sequence ID" value="PYE80031.1"/>
    <property type="molecule type" value="Genomic_DNA"/>
</dbReference>
<keyword evidence="1" id="KW-0732">Signal</keyword>